<dbReference type="RefSeq" id="WP_377315838.1">
    <property type="nucleotide sequence ID" value="NZ_JBHUIY010000014.1"/>
</dbReference>
<dbReference type="EMBL" id="JBHUIY010000014">
    <property type="protein sequence ID" value="MFD2233941.1"/>
    <property type="molecule type" value="Genomic_DNA"/>
</dbReference>
<dbReference type="Gene3D" id="3.40.50.2300">
    <property type="match status" value="1"/>
</dbReference>
<dbReference type="PANTHER" id="PTHR44591:SF3">
    <property type="entry name" value="RESPONSE REGULATORY DOMAIN-CONTAINING PROTEIN"/>
    <property type="match status" value="1"/>
</dbReference>
<dbReference type="CDD" id="cd00156">
    <property type="entry name" value="REC"/>
    <property type="match status" value="1"/>
</dbReference>
<dbReference type="Proteomes" id="UP001597296">
    <property type="component" value="Unassembled WGS sequence"/>
</dbReference>
<keyword evidence="5" id="KW-1185">Reference proteome</keyword>
<evidence type="ECO:0000259" key="3">
    <source>
        <dbReference type="PROSITE" id="PS50110"/>
    </source>
</evidence>
<gene>
    <name evidence="4" type="ORF">ACFSNB_08995</name>
</gene>
<evidence type="ECO:0000256" key="2">
    <source>
        <dbReference type="PROSITE-ProRule" id="PRU00169"/>
    </source>
</evidence>
<dbReference type="InterPro" id="IPR011006">
    <property type="entry name" value="CheY-like_superfamily"/>
</dbReference>
<feature type="modified residue" description="4-aspartylphosphate" evidence="2">
    <location>
        <position position="61"/>
    </location>
</feature>
<proteinExistence type="predicted"/>
<feature type="domain" description="Response regulatory" evidence="3">
    <location>
        <begin position="11"/>
        <end position="128"/>
    </location>
</feature>
<organism evidence="4 5">
    <name type="scientific">Phaeospirillum tilakii</name>
    <dbReference type="NCBI Taxonomy" id="741673"/>
    <lineage>
        <taxon>Bacteria</taxon>
        <taxon>Pseudomonadati</taxon>
        <taxon>Pseudomonadota</taxon>
        <taxon>Alphaproteobacteria</taxon>
        <taxon>Rhodospirillales</taxon>
        <taxon>Rhodospirillaceae</taxon>
        <taxon>Phaeospirillum</taxon>
    </lineage>
</organism>
<dbReference type="InterPro" id="IPR001789">
    <property type="entry name" value="Sig_transdc_resp-reg_receiver"/>
</dbReference>
<dbReference type="SUPFAM" id="SSF52172">
    <property type="entry name" value="CheY-like"/>
    <property type="match status" value="1"/>
</dbReference>
<keyword evidence="1 2" id="KW-0597">Phosphoprotein</keyword>
<name>A0ABW5CAN0_9PROT</name>
<accession>A0ABW5CAN0</accession>
<evidence type="ECO:0000256" key="1">
    <source>
        <dbReference type="ARBA" id="ARBA00022553"/>
    </source>
</evidence>
<sequence>MLAPPSLDLLKILIVDDQDFVRAVVRKMLTQIGIATVVEARDGIEALRQVAEQRPDLVICDVRMRPLDGFGFVEALRGQPGGAALPVILLTGQADPTVVERANAAGIDALLLKPVLAPALQDRILAVLSARRPAATP</sequence>
<reference evidence="5" key="1">
    <citation type="journal article" date="2019" name="Int. J. Syst. Evol. Microbiol.">
        <title>The Global Catalogue of Microorganisms (GCM) 10K type strain sequencing project: providing services to taxonomists for standard genome sequencing and annotation.</title>
        <authorList>
            <consortium name="The Broad Institute Genomics Platform"/>
            <consortium name="The Broad Institute Genome Sequencing Center for Infectious Disease"/>
            <person name="Wu L."/>
            <person name="Ma J."/>
        </authorList>
    </citation>
    <scope>NUCLEOTIDE SEQUENCE [LARGE SCALE GENOMIC DNA]</scope>
    <source>
        <strain evidence="5">KCTC 15012</strain>
    </source>
</reference>
<dbReference type="PANTHER" id="PTHR44591">
    <property type="entry name" value="STRESS RESPONSE REGULATOR PROTEIN 1"/>
    <property type="match status" value="1"/>
</dbReference>
<evidence type="ECO:0000313" key="4">
    <source>
        <dbReference type="EMBL" id="MFD2233941.1"/>
    </source>
</evidence>
<dbReference type="Pfam" id="PF00072">
    <property type="entry name" value="Response_reg"/>
    <property type="match status" value="1"/>
</dbReference>
<dbReference type="SMART" id="SM00448">
    <property type="entry name" value="REC"/>
    <property type="match status" value="1"/>
</dbReference>
<evidence type="ECO:0000313" key="5">
    <source>
        <dbReference type="Proteomes" id="UP001597296"/>
    </source>
</evidence>
<comment type="caution">
    <text evidence="4">The sequence shown here is derived from an EMBL/GenBank/DDBJ whole genome shotgun (WGS) entry which is preliminary data.</text>
</comment>
<dbReference type="InterPro" id="IPR050595">
    <property type="entry name" value="Bact_response_regulator"/>
</dbReference>
<protein>
    <submittedName>
        <fullName evidence="4">Response regulator</fullName>
    </submittedName>
</protein>
<dbReference type="PROSITE" id="PS50110">
    <property type="entry name" value="RESPONSE_REGULATORY"/>
    <property type="match status" value="1"/>
</dbReference>